<organism evidence="1 2">
    <name type="scientific">Acetobacter ascendens</name>
    <dbReference type="NCBI Taxonomy" id="481146"/>
    <lineage>
        <taxon>Bacteria</taxon>
        <taxon>Pseudomonadati</taxon>
        <taxon>Pseudomonadota</taxon>
        <taxon>Alphaproteobacteria</taxon>
        <taxon>Acetobacterales</taxon>
        <taxon>Acetobacteraceae</taxon>
        <taxon>Acetobacter</taxon>
    </lineage>
</organism>
<dbReference type="EMBL" id="CP015164">
    <property type="protein sequence ID" value="AOW47157.1"/>
    <property type="molecule type" value="Genomic_DNA"/>
</dbReference>
<dbReference type="AlphaFoldDB" id="A0A1D8QXT7"/>
<sequence>MQEPLTPEDCDLRGLPFMPLDVVRLIDSDLFAISSGDEFKAAVALWCKSWIQLPAASLPDDDRVLSHLSGAGTRWKKIRAMALKGWVKCSDGRLYHPVISEKARHAWKARLAQKARAAKRWNKEKSSIGNAGDDEAAMTDECRGISRGNARERERESITSLRSDVGCNRATEIEKPIADRWQELAEDVIAATGNNPVRSMVRADCVRQWLADASARGYSFETATEIILGTVREKSRFGGKGKPPAWFNSPVTQALASGTIPSAHIVGSAPKSRADRVADAWAGVPDIPGV</sequence>
<keyword evidence="2" id="KW-1185">Reference proteome</keyword>
<evidence type="ECO:0000313" key="2">
    <source>
        <dbReference type="Proteomes" id="UP000175973"/>
    </source>
</evidence>
<dbReference type="Pfam" id="PF07120">
    <property type="entry name" value="DUF1376"/>
    <property type="match status" value="1"/>
</dbReference>
<accession>A0A1D8QXT7</accession>
<name>A0A1D8QXT7_9PROT</name>
<dbReference type="KEGG" id="aasc:A4S02_10690"/>
<evidence type="ECO:0008006" key="3">
    <source>
        <dbReference type="Google" id="ProtNLM"/>
    </source>
</evidence>
<reference evidence="2" key="1">
    <citation type="submission" date="2016-04" db="EMBL/GenBank/DDBJ databases">
        <authorList>
            <person name="Jeon C.O."/>
            <person name="Cho G.Y."/>
            <person name="Jeong H.I."/>
            <person name="Kim K.H."/>
        </authorList>
    </citation>
    <scope>NUCLEOTIDE SEQUENCE [LARGE SCALE GENOMIC DNA]</scope>
    <source>
        <strain evidence="2">LMG 1590</strain>
    </source>
</reference>
<evidence type="ECO:0000313" key="1">
    <source>
        <dbReference type="EMBL" id="AOW47157.1"/>
    </source>
</evidence>
<gene>
    <name evidence="1" type="ORF">A4S02_10690</name>
</gene>
<protein>
    <recommendedName>
        <fullName evidence="3">DUF1376 domain-containing protein</fullName>
    </recommendedName>
</protein>
<dbReference type="Proteomes" id="UP000175973">
    <property type="component" value="Chromosome"/>
</dbReference>
<proteinExistence type="predicted"/>
<dbReference type="InterPro" id="IPR010781">
    <property type="entry name" value="DUF1376"/>
</dbReference>
<dbReference type="RefSeq" id="WP_070323761.1">
    <property type="nucleotide sequence ID" value="NZ_CP015164.1"/>
</dbReference>